<dbReference type="AlphaFoldDB" id="A0A3P1BN39"/>
<dbReference type="InterPro" id="IPR012338">
    <property type="entry name" value="Beta-lactam/transpept-like"/>
</dbReference>
<feature type="domain" description="Beta-lactamase-related" evidence="2">
    <location>
        <begin position="72"/>
        <end position="366"/>
    </location>
</feature>
<dbReference type="Pfam" id="PF00144">
    <property type="entry name" value="Beta-lactamase"/>
    <property type="match status" value="1"/>
</dbReference>
<dbReference type="GO" id="GO:0016787">
    <property type="term" value="F:hydrolase activity"/>
    <property type="evidence" value="ECO:0007669"/>
    <property type="project" value="UniProtKB-KW"/>
</dbReference>
<accession>A0A3P1BN39</accession>
<dbReference type="PANTHER" id="PTHR46825">
    <property type="entry name" value="D-ALANYL-D-ALANINE-CARBOXYPEPTIDASE/ENDOPEPTIDASE AMPH"/>
    <property type="match status" value="1"/>
</dbReference>
<dbReference type="SUPFAM" id="SSF56601">
    <property type="entry name" value="beta-lactamase/transpeptidase-like"/>
    <property type="match status" value="1"/>
</dbReference>
<protein>
    <submittedName>
        <fullName evidence="3">Class A beta-lactamase-related serine hydrolase</fullName>
    </submittedName>
</protein>
<name>A0A3P1BN39_9BACT</name>
<keyword evidence="4" id="KW-1185">Reference proteome</keyword>
<dbReference type="Proteomes" id="UP000271925">
    <property type="component" value="Unassembled WGS sequence"/>
</dbReference>
<dbReference type="Gene3D" id="3.40.710.10">
    <property type="entry name" value="DD-peptidase/beta-lactamase superfamily"/>
    <property type="match status" value="1"/>
</dbReference>
<keyword evidence="1" id="KW-1133">Transmembrane helix</keyword>
<dbReference type="PANTHER" id="PTHR46825:SF9">
    <property type="entry name" value="BETA-LACTAMASE-RELATED DOMAIN-CONTAINING PROTEIN"/>
    <property type="match status" value="1"/>
</dbReference>
<organism evidence="3 4">
    <name type="scientific">Larkinella rosea</name>
    <dbReference type="NCBI Taxonomy" id="2025312"/>
    <lineage>
        <taxon>Bacteria</taxon>
        <taxon>Pseudomonadati</taxon>
        <taxon>Bacteroidota</taxon>
        <taxon>Cytophagia</taxon>
        <taxon>Cytophagales</taxon>
        <taxon>Spirosomataceae</taxon>
        <taxon>Larkinella</taxon>
    </lineage>
</organism>
<dbReference type="EMBL" id="RQJO01000009">
    <property type="protein sequence ID" value="RRB02458.1"/>
    <property type="molecule type" value="Genomic_DNA"/>
</dbReference>
<proteinExistence type="predicted"/>
<feature type="transmembrane region" description="Helical" evidence="1">
    <location>
        <begin position="37"/>
        <end position="54"/>
    </location>
</feature>
<keyword evidence="1" id="KW-0472">Membrane</keyword>
<evidence type="ECO:0000256" key="1">
    <source>
        <dbReference type="SAM" id="Phobius"/>
    </source>
</evidence>
<sequence>MYYVIHSTCYCQYFWSIDNDISCTNHRKNRFDDRMKRWTLLLFLGLFSDLAGFGQTPDAKKLDSLFDALASRDLAMGSLTISVDGKVQYRRAVGAAFQDEGKTVPATVQTRYRIGSVSKLFTAVMIFQLIDEGKLSLDQKLAAFFPELPNAPKITIGQLLSHRSGLHNYTADDTGFPDWMDQPQTHEQLLRVIASKAPDFEPETRAEYCNTNYLLLSYILEKVGKMPYASALKQRITSKIGLKDTYYGQKISPEQHESRSYKFAEGNWKSQKETDLSIHSGAGSIVSTPTDLVKFIEALFALKLVKPASLDRMKTMVDGYGMGLFPYDFGAKTGYGHNGRIEEFYSAVRYFPESKRAIAYCTNGIVYPRTDILDAVLKISFQQPYSVPFSKTVALKSNALDQYMGQYASAHLPIVVTCTKTGSQLVLETKGKSFEVVPINPNYFMHAPTGTFFEFHPDKGELLIKETDNVYYLSRK</sequence>
<gene>
    <name evidence="3" type="ORF">EHT25_18550</name>
</gene>
<reference evidence="3 4" key="1">
    <citation type="submission" date="2018-11" db="EMBL/GenBank/DDBJ databases">
        <authorList>
            <person name="Zhou Z."/>
            <person name="Wang G."/>
        </authorList>
    </citation>
    <scope>NUCLEOTIDE SEQUENCE [LARGE SCALE GENOMIC DNA]</scope>
    <source>
        <strain evidence="3 4">KCTC52004</strain>
    </source>
</reference>
<dbReference type="OrthoDB" id="9793489at2"/>
<dbReference type="InterPro" id="IPR050491">
    <property type="entry name" value="AmpC-like"/>
</dbReference>
<keyword evidence="3" id="KW-0378">Hydrolase</keyword>
<evidence type="ECO:0000313" key="4">
    <source>
        <dbReference type="Proteomes" id="UP000271925"/>
    </source>
</evidence>
<comment type="caution">
    <text evidence="3">The sequence shown here is derived from an EMBL/GenBank/DDBJ whole genome shotgun (WGS) entry which is preliminary data.</text>
</comment>
<evidence type="ECO:0000313" key="3">
    <source>
        <dbReference type="EMBL" id="RRB02458.1"/>
    </source>
</evidence>
<dbReference type="InterPro" id="IPR001466">
    <property type="entry name" value="Beta-lactam-related"/>
</dbReference>
<keyword evidence="1" id="KW-0812">Transmembrane</keyword>
<evidence type="ECO:0000259" key="2">
    <source>
        <dbReference type="Pfam" id="PF00144"/>
    </source>
</evidence>